<name>A0ABT0Y6L3_9ACTN</name>
<keyword evidence="1" id="KW-0808">Transferase</keyword>
<sequence>MNDQRFLFMGGLHRSGTTLLASLVGTNPQVAGFRQTGAPMDEGQYLQTVCPYDEQHGGPGRFAYTAEAHMTEHDALATSATARLLREQWARYLDPGRPTALEKSPPNMLRFRFFGRLFPGSRFVLVVRHPVAVAMSTRKWTPALTVRELVLHWLHAYDLAAADAAHLDHLLTVRYEELMADAPAVLDRIAAFAGIGSGFDVGDLDRGADERYLKAWRSGPGEADDLGDLAGRIAAHGYDVPVRSTFV</sequence>
<dbReference type="InterPro" id="IPR027417">
    <property type="entry name" value="P-loop_NTPase"/>
</dbReference>
<dbReference type="RefSeq" id="WP_251801224.1">
    <property type="nucleotide sequence ID" value="NZ_JAMQOL010000040.1"/>
</dbReference>
<dbReference type="InterPro" id="IPR026634">
    <property type="entry name" value="TPST-like"/>
</dbReference>
<dbReference type="PANTHER" id="PTHR12788:SF10">
    <property type="entry name" value="PROTEIN-TYROSINE SULFOTRANSFERASE"/>
    <property type="match status" value="1"/>
</dbReference>
<comment type="caution">
    <text evidence="2">The sequence shown here is derived from an EMBL/GenBank/DDBJ whole genome shotgun (WGS) entry which is preliminary data.</text>
</comment>
<organism evidence="2 3">
    <name type="scientific">Paractinoplanes hotanensis</name>
    <dbReference type="NCBI Taxonomy" id="2906497"/>
    <lineage>
        <taxon>Bacteria</taxon>
        <taxon>Bacillati</taxon>
        <taxon>Actinomycetota</taxon>
        <taxon>Actinomycetes</taxon>
        <taxon>Micromonosporales</taxon>
        <taxon>Micromonosporaceae</taxon>
        <taxon>Paractinoplanes</taxon>
    </lineage>
</organism>
<dbReference type="EMBL" id="JAMQOL010000040">
    <property type="protein sequence ID" value="MCM4081440.1"/>
    <property type="molecule type" value="Genomic_DNA"/>
</dbReference>
<dbReference type="Proteomes" id="UP001523216">
    <property type="component" value="Unassembled WGS sequence"/>
</dbReference>
<evidence type="ECO:0000256" key="1">
    <source>
        <dbReference type="ARBA" id="ARBA00022679"/>
    </source>
</evidence>
<proteinExistence type="predicted"/>
<evidence type="ECO:0000313" key="2">
    <source>
        <dbReference type="EMBL" id="MCM4081440.1"/>
    </source>
</evidence>
<dbReference type="SUPFAM" id="SSF52540">
    <property type="entry name" value="P-loop containing nucleoside triphosphate hydrolases"/>
    <property type="match status" value="1"/>
</dbReference>
<accession>A0ABT0Y6L3</accession>
<evidence type="ECO:0000313" key="3">
    <source>
        <dbReference type="Proteomes" id="UP001523216"/>
    </source>
</evidence>
<dbReference type="Pfam" id="PF13469">
    <property type="entry name" value="Sulfotransfer_3"/>
    <property type="match status" value="1"/>
</dbReference>
<protein>
    <submittedName>
        <fullName evidence="2">Sulfotransferase</fullName>
    </submittedName>
</protein>
<dbReference type="PANTHER" id="PTHR12788">
    <property type="entry name" value="PROTEIN-TYROSINE SULFOTRANSFERASE 2"/>
    <property type="match status" value="1"/>
</dbReference>
<reference evidence="2 3" key="1">
    <citation type="submission" date="2022-06" db="EMBL/GenBank/DDBJ databases">
        <title>Actinoplanes abujensis sp. nov., isolated from Nigerian arid soil.</title>
        <authorList>
            <person name="Ding P."/>
        </authorList>
    </citation>
    <scope>NUCLEOTIDE SEQUENCE [LARGE SCALE GENOMIC DNA]</scope>
    <source>
        <strain evidence="3">TRM88002</strain>
    </source>
</reference>
<dbReference type="Gene3D" id="3.40.50.300">
    <property type="entry name" value="P-loop containing nucleotide triphosphate hydrolases"/>
    <property type="match status" value="1"/>
</dbReference>
<keyword evidence="3" id="KW-1185">Reference proteome</keyword>
<gene>
    <name evidence="2" type="ORF">LXN57_28085</name>
</gene>